<dbReference type="EMBL" id="BGZK01000391">
    <property type="protein sequence ID" value="GBP41025.1"/>
    <property type="molecule type" value="Genomic_DNA"/>
</dbReference>
<dbReference type="AlphaFoldDB" id="A0A4C1VT95"/>
<sequence>MAVARNHTYRPPLRRGPEGGVRREDFLLQKKKDTLIGSLRSVGLRICRDSYCEERIEASDLKLISNT</sequence>
<comment type="caution">
    <text evidence="2">The sequence shown here is derived from an EMBL/GenBank/DDBJ whole genome shotgun (WGS) entry which is preliminary data.</text>
</comment>
<proteinExistence type="predicted"/>
<evidence type="ECO:0000313" key="3">
    <source>
        <dbReference type="Proteomes" id="UP000299102"/>
    </source>
</evidence>
<reference evidence="2 3" key="1">
    <citation type="journal article" date="2019" name="Commun. Biol.">
        <title>The bagworm genome reveals a unique fibroin gene that provides high tensile strength.</title>
        <authorList>
            <person name="Kono N."/>
            <person name="Nakamura H."/>
            <person name="Ohtoshi R."/>
            <person name="Tomita M."/>
            <person name="Numata K."/>
            <person name="Arakawa K."/>
        </authorList>
    </citation>
    <scope>NUCLEOTIDE SEQUENCE [LARGE SCALE GENOMIC DNA]</scope>
</reference>
<accession>A0A4C1VT95</accession>
<organism evidence="2 3">
    <name type="scientific">Eumeta variegata</name>
    <name type="common">Bagworm moth</name>
    <name type="synonym">Eumeta japonica</name>
    <dbReference type="NCBI Taxonomy" id="151549"/>
    <lineage>
        <taxon>Eukaryota</taxon>
        <taxon>Metazoa</taxon>
        <taxon>Ecdysozoa</taxon>
        <taxon>Arthropoda</taxon>
        <taxon>Hexapoda</taxon>
        <taxon>Insecta</taxon>
        <taxon>Pterygota</taxon>
        <taxon>Neoptera</taxon>
        <taxon>Endopterygota</taxon>
        <taxon>Lepidoptera</taxon>
        <taxon>Glossata</taxon>
        <taxon>Ditrysia</taxon>
        <taxon>Tineoidea</taxon>
        <taxon>Psychidae</taxon>
        <taxon>Oiketicinae</taxon>
        <taxon>Eumeta</taxon>
    </lineage>
</organism>
<dbReference type="Proteomes" id="UP000299102">
    <property type="component" value="Unassembled WGS sequence"/>
</dbReference>
<feature type="region of interest" description="Disordered" evidence="1">
    <location>
        <begin position="1"/>
        <end position="21"/>
    </location>
</feature>
<evidence type="ECO:0000313" key="2">
    <source>
        <dbReference type="EMBL" id="GBP41025.1"/>
    </source>
</evidence>
<gene>
    <name evidence="2" type="ORF">EVAR_82985_1</name>
</gene>
<protein>
    <submittedName>
        <fullName evidence="2">Uncharacterized protein</fullName>
    </submittedName>
</protein>
<evidence type="ECO:0000256" key="1">
    <source>
        <dbReference type="SAM" id="MobiDB-lite"/>
    </source>
</evidence>
<keyword evidence="3" id="KW-1185">Reference proteome</keyword>
<name>A0A4C1VT95_EUMVA</name>